<reference evidence="2 3" key="1">
    <citation type="submission" date="2023-09" db="EMBL/GenBank/DDBJ databases">
        <authorList>
            <person name="Rey-Velasco X."/>
        </authorList>
    </citation>
    <scope>NUCLEOTIDE SEQUENCE [LARGE SCALE GENOMIC DNA]</scope>
    <source>
        <strain evidence="2 3">F390</strain>
    </source>
</reference>
<organism evidence="2 3">
    <name type="scientific">Croceicoccus esteveae</name>
    <dbReference type="NCBI Taxonomy" id="3075597"/>
    <lineage>
        <taxon>Bacteria</taxon>
        <taxon>Pseudomonadati</taxon>
        <taxon>Pseudomonadota</taxon>
        <taxon>Alphaproteobacteria</taxon>
        <taxon>Sphingomonadales</taxon>
        <taxon>Erythrobacteraceae</taxon>
        <taxon>Croceicoccus</taxon>
    </lineage>
</organism>
<dbReference type="InterPro" id="IPR027417">
    <property type="entry name" value="P-loop_NTPase"/>
</dbReference>
<protein>
    <submittedName>
        <fullName evidence="2">ATPase</fullName>
    </submittedName>
</protein>
<evidence type="ECO:0000259" key="1">
    <source>
        <dbReference type="Pfam" id="PF22688"/>
    </source>
</evidence>
<evidence type="ECO:0000313" key="2">
    <source>
        <dbReference type="EMBL" id="MDT0574818.1"/>
    </source>
</evidence>
<dbReference type="EMBL" id="JAVRHS010000001">
    <property type="protein sequence ID" value="MDT0574818.1"/>
    <property type="molecule type" value="Genomic_DNA"/>
</dbReference>
<dbReference type="InterPro" id="IPR055199">
    <property type="entry name" value="Hda_lid"/>
</dbReference>
<dbReference type="Gene3D" id="1.10.8.60">
    <property type="match status" value="1"/>
</dbReference>
<feature type="domain" description="Hda lid" evidence="1">
    <location>
        <begin position="135"/>
        <end position="182"/>
    </location>
</feature>
<dbReference type="SUPFAM" id="SSF52540">
    <property type="entry name" value="P-loop containing nucleoside triphosphate hydrolases"/>
    <property type="match status" value="1"/>
</dbReference>
<comment type="caution">
    <text evidence="2">The sequence shown here is derived from an EMBL/GenBank/DDBJ whole genome shotgun (WGS) entry which is preliminary data.</text>
</comment>
<dbReference type="Proteomes" id="UP001259803">
    <property type="component" value="Unassembled WGS sequence"/>
</dbReference>
<gene>
    <name evidence="2" type="ORF">RM533_01315</name>
</gene>
<sequence>MSALAKQIALPLLVDKPASGLLVGAANANVIRSCDAAGQWPFHTAVLVGPQRSGRSTIARWFSDSGRGIAMDDAALIDAHELFHVWNRAQQTGTPLLLVGPSAGQEWSVGLPDLASRIGAAARLVIDQPDEAMLAQLLDLHARKRGLVLSMAAVDYLVPRCTRSFAAVEELVATLDRLGLERKMPANLSIWRDALSACAMSDAGG</sequence>
<accession>A0ABU2ZFG4</accession>
<keyword evidence="3" id="KW-1185">Reference proteome</keyword>
<dbReference type="Pfam" id="PF22688">
    <property type="entry name" value="Hda_lid"/>
    <property type="match status" value="1"/>
</dbReference>
<dbReference type="RefSeq" id="WP_311339378.1">
    <property type="nucleotide sequence ID" value="NZ_JAVRHS010000001.1"/>
</dbReference>
<evidence type="ECO:0000313" key="3">
    <source>
        <dbReference type="Proteomes" id="UP001259803"/>
    </source>
</evidence>
<proteinExistence type="predicted"/>
<name>A0ABU2ZFG4_9SPHN</name>